<feature type="transmembrane region" description="Helical" evidence="2">
    <location>
        <begin position="12"/>
        <end position="34"/>
    </location>
</feature>
<dbReference type="OrthoDB" id="3651060at2"/>
<feature type="transmembrane region" description="Helical" evidence="2">
    <location>
        <begin position="64"/>
        <end position="84"/>
    </location>
</feature>
<dbReference type="SMART" id="SM00460">
    <property type="entry name" value="TGc"/>
    <property type="match status" value="1"/>
</dbReference>
<evidence type="ECO:0000256" key="2">
    <source>
        <dbReference type="SAM" id="Phobius"/>
    </source>
</evidence>
<feature type="compositionally biased region" description="Pro residues" evidence="1">
    <location>
        <begin position="561"/>
        <end position="576"/>
    </location>
</feature>
<dbReference type="SUPFAM" id="SSF54001">
    <property type="entry name" value="Cysteine proteinases"/>
    <property type="match status" value="1"/>
</dbReference>
<dbReference type="PANTHER" id="PTHR42736">
    <property type="entry name" value="PROTEIN-GLUTAMINE GAMMA-GLUTAMYLTRANSFERASE"/>
    <property type="match status" value="1"/>
</dbReference>
<keyword evidence="2" id="KW-0812">Transmembrane</keyword>
<proteinExistence type="predicted"/>
<keyword evidence="2" id="KW-0472">Membrane</keyword>
<dbReference type="InterPro" id="IPR002931">
    <property type="entry name" value="Transglutaminase-like"/>
</dbReference>
<dbReference type="EMBL" id="QWKP01000222">
    <property type="protein sequence ID" value="RHA37593.1"/>
    <property type="molecule type" value="Genomic_DNA"/>
</dbReference>
<evidence type="ECO:0000256" key="1">
    <source>
        <dbReference type="SAM" id="MobiDB-lite"/>
    </source>
</evidence>
<dbReference type="Gene3D" id="3.10.620.30">
    <property type="match status" value="1"/>
</dbReference>
<feature type="transmembrane region" description="Helical" evidence="2">
    <location>
        <begin position="603"/>
        <end position="631"/>
    </location>
</feature>
<dbReference type="PANTHER" id="PTHR42736:SF1">
    <property type="entry name" value="PROTEIN-GLUTAMINE GAMMA-GLUTAMYLTRANSFERASE"/>
    <property type="match status" value="1"/>
</dbReference>
<feature type="domain" description="Transglutaminase-like" evidence="3">
    <location>
        <begin position="473"/>
        <end position="547"/>
    </location>
</feature>
<feature type="transmembrane region" description="Helical" evidence="2">
    <location>
        <begin position="126"/>
        <end position="146"/>
    </location>
</feature>
<feature type="transmembrane region" description="Helical" evidence="2">
    <location>
        <begin position="153"/>
        <end position="172"/>
    </location>
</feature>
<sequence>MRRTPIRSAGRTVVDAACLLGALTLALWPLLAVYGGTTALPAIVGGLLLGGGLAVLAAVRGWSALAVVAALVVVYALAGGALAAPTTTVAGVVPTLDTLETLARGVGSSWQEMLTLQPPVGNSGGLLVAPFLLALIGSTAALGLALRVRSASGAASAAVVPVLVAAVVALLGTRAPSIPPLATGVALLLVLLPWASWRAGLLRARRVVSLAVITAVAAGAAVVGAPAVVGETPRLVVRDEIVPPFDPRAYPSPLAGFREFVKRQKDTTLFTVAGLPSGARVRLATLDRYDGVVWNVAGDSTAQSSGEFRRVGDTIPTTERGTAARVDIDIDALSGVWLPTIGEATSIDIADDTAADGLRFNEATGAAVLTGALHPGLTYSMDVVVPPVPTDREVGRAEGQDVSQPATTGVPDVVGVTAADVARDAGTPVQVARTLAQWLSEEGYFSDGLVDAGQAPSLSGHGASRMVTLLDGDLMVGDGEQYASAMALMAREMGLPSRVVLGFVPKPAADGATVDADAPVAVTGDDIEAWVEIAFVGHGWVPFDATPPREQTPQENEKPNPSEPQPQVVQPPPPAPDAVKPPDDDTEQPTPDSPPETDTSVPLWRTIALVGGAVAVPVFLLALPFLVVGAIKARRRRKRRRTRDAAHRVAGGWEEVLDAAVDLRQPVVPHATRTESAQALAQSLTESGAKPVAAGTVAQLARTADRAVFSAQRPTAAEAAAYWADVDTAVREMRRGSTRRRRLRARLSLVSLRGRHRPSHRANQPRGKTS</sequence>
<name>A0A413RHH1_9CELL</name>
<accession>A0A413RHH1</accession>
<dbReference type="InterPro" id="IPR052901">
    <property type="entry name" value="Bact_TGase-like"/>
</dbReference>
<feature type="transmembrane region" description="Helical" evidence="2">
    <location>
        <begin position="178"/>
        <end position="195"/>
    </location>
</feature>
<comment type="caution">
    <text evidence="4">The sequence shown here is derived from an EMBL/GenBank/DDBJ whole genome shotgun (WGS) entry which is preliminary data.</text>
</comment>
<feature type="region of interest" description="Disordered" evidence="1">
    <location>
        <begin position="542"/>
        <end position="600"/>
    </location>
</feature>
<dbReference type="InterPro" id="IPR038765">
    <property type="entry name" value="Papain-like_cys_pep_sf"/>
</dbReference>
<keyword evidence="5" id="KW-1185">Reference proteome</keyword>
<dbReference type="Pfam" id="PF11992">
    <property type="entry name" value="TgpA_N"/>
    <property type="match status" value="1"/>
</dbReference>
<dbReference type="InterPro" id="IPR021878">
    <property type="entry name" value="TgpA_N"/>
</dbReference>
<organism evidence="4 5">
    <name type="scientific">Cellulomonas rhizosphaerae</name>
    <dbReference type="NCBI Taxonomy" id="2293719"/>
    <lineage>
        <taxon>Bacteria</taxon>
        <taxon>Bacillati</taxon>
        <taxon>Actinomycetota</taxon>
        <taxon>Actinomycetes</taxon>
        <taxon>Micrococcales</taxon>
        <taxon>Cellulomonadaceae</taxon>
        <taxon>Cellulomonas</taxon>
    </lineage>
</organism>
<protein>
    <submittedName>
        <fullName evidence="4">Transglutaminase domain-containing protein</fullName>
    </submittedName>
</protein>
<evidence type="ECO:0000259" key="3">
    <source>
        <dbReference type="SMART" id="SM00460"/>
    </source>
</evidence>
<evidence type="ECO:0000313" key="4">
    <source>
        <dbReference type="EMBL" id="RHA37593.1"/>
    </source>
</evidence>
<reference evidence="4 5" key="1">
    <citation type="submission" date="2018-08" db="EMBL/GenBank/DDBJ databases">
        <title>Cellulomonas rhizosphaerae sp. nov., a novel actinomycete isolated from soil.</title>
        <authorList>
            <person name="Tian Y."/>
        </authorList>
    </citation>
    <scope>NUCLEOTIDE SEQUENCE [LARGE SCALE GENOMIC DNA]</scope>
    <source>
        <strain evidence="4 5">NEAU-TCZ24</strain>
    </source>
</reference>
<evidence type="ECO:0000313" key="5">
    <source>
        <dbReference type="Proteomes" id="UP000283374"/>
    </source>
</evidence>
<gene>
    <name evidence="4" type="ORF">D1825_17170</name>
</gene>
<dbReference type="AlphaFoldDB" id="A0A413RHH1"/>
<dbReference type="Proteomes" id="UP000283374">
    <property type="component" value="Unassembled WGS sequence"/>
</dbReference>
<dbReference type="RefSeq" id="WP_118768637.1">
    <property type="nucleotide sequence ID" value="NZ_QWKP01000222.1"/>
</dbReference>
<dbReference type="Pfam" id="PF01841">
    <property type="entry name" value="Transglut_core"/>
    <property type="match status" value="1"/>
</dbReference>
<feature type="transmembrane region" description="Helical" evidence="2">
    <location>
        <begin position="207"/>
        <end position="229"/>
    </location>
</feature>
<keyword evidence="2" id="KW-1133">Transmembrane helix</keyword>
<feature type="transmembrane region" description="Helical" evidence="2">
    <location>
        <begin position="40"/>
        <end position="59"/>
    </location>
</feature>